<accession>A0ABV6CB50</accession>
<dbReference type="PANTHER" id="PTHR43649:SF31">
    <property type="entry name" value="SN-GLYCEROL-3-PHOSPHATE-BINDING PERIPLASMIC PROTEIN UGPB"/>
    <property type="match status" value="1"/>
</dbReference>
<sequence>MKNKLSFVTLSLLSSIVFIPSVFAKDITLRYSIWDRNQLQVEETLIKKFEEQNPGIKISLDLITPSKEYWVKLGAATAGGVAPDVFWINMPRFKQYANNDLLEPLDNYIDNSGFDTDAIIKSSLNAYKHNDNQLSIPRDIDSIALWFNKKLFDEAGVSYPTNDWNWDDLRQTAEKLHQKLGDKAYPIVLELNREGQDSYLNLLYQAGLNIVPANGQPTDIASDKAIWVYEELQDMMKDGSLPSIEQMSEITPQDVFQSNRAAMVYAGSWFSGPFSKNELIKDHIGVVKMPKIEREATVSHSIGLAISANSENKDAAWKFVSFMTSEASQAEISKVVIPANKNVAGKWTESIDNIDVSAHVEALEFSLPYPVAGTNNPKWQDLWKSALNKIFLGGDARKEMDNVINRIEKQMSQ</sequence>
<evidence type="ECO:0000256" key="3">
    <source>
        <dbReference type="ARBA" id="ARBA00011557"/>
    </source>
</evidence>
<evidence type="ECO:0000256" key="5">
    <source>
        <dbReference type="ARBA" id="ARBA00022448"/>
    </source>
</evidence>
<dbReference type="PANTHER" id="PTHR43649">
    <property type="entry name" value="ARABINOSE-BINDING PROTEIN-RELATED"/>
    <property type="match status" value="1"/>
</dbReference>
<proteinExistence type="inferred from homology"/>
<dbReference type="InterPro" id="IPR006059">
    <property type="entry name" value="SBP"/>
</dbReference>
<dbReference type="SUPFAM" id="SSF53850">
    <property type="entry name" value="Periplasmic binding protein-like II"/>
    <property type="match status" value="1"/>
</dbReference>
<gene>
    <name evidence="7" type="ORF">ACFFIT_09015</name>
</gene>
<dbReference type="Pfam" id="PF01547">
    <property type="entry name" value="SBP_bac_1"/>
    <property type="match status" value="1"/>
</dbReference>
<protein>
    <recommendedName>
        <fullName evidence="4">sn-glycerol-3-phosphate-binding periplasmic protein UgpB</fullName>
    </recommendedName>
</protein>
<evidence type="ECO:0000256" key="1">
    <source>
        <dbReference type="ARBA" id="ARBA00004418"/>
    </source>
</evidence>
<dbReference type="RefSeq" id="WP_385877325.1">
    <property type="nucleotide sequence ID" value="NZ_JBHLXE010000095.1"/>
</dbReference>
<evidence type="ECO:0000256" key="2">
    <source>
        <dbReference type="ARBA" id="ARBA00008520"/>
    </source>
</evidence>
<evidence type="ECO:0000313" key="8">
    <source>
        <dbReference type="Proteomes" id="UP001589758"/>
    </source>
</evidence>
<dbReference type="Proteomes" id="UP001589758">
    <property type="component" value="Unassembled WGS sequence"/>
</dbReference>
<dbReference type="InterPro" id="IPR050490">
    <property type="entry name" value="Bact_solute-bd_prot1"/>
</dbReference>
<comment type="subunit">
    <text evidence="3">The complex is composed of two ATP-binding proteins (UgpC), two transmembrane proteins (UgpA and UgpE) and a solute-binding protein (UgpB).</text>
</comment>
<comment type="similarity">
    <text evidence="2">Belongs to the bacterial solute-binding protein 1 family.</text>
</comment>
<reference evidence="7 8" key="1">
    <citation type="submission" date="2024-09" db="EMBL/GenBank/DDBJ databases">
        <authorList>
            <person name="Sun Q."/>
            <person name="Mori K."/>
        </authorList>
    </citation>
    <scope>NUCLEOTIDE SEQUENCE [LARGE SCALE GENOMIC DNA]</scope>
    <source>
        <strain evidence="7 8">CCM 8545</strain>
    </source>
</reference>
<name>A0ABV6CB50_9GAMM</name>
<evidence type="ECO:0000256" key="6">
    <source>
        <dbReference type="ARBA" id="ARBA00022729"/>
    </source>
</evidence>
<dbReference type="CDD" id="cd13585">
    <property type="entry name" value="PBP2_TMBP_like"/>
    <property type="match status" value="1"/>
</dbReference>
<dbReference type="EMBL" id="JBHLXE010000095">
    <property type="protein sequence ID" value="MFC0180214.1"/>
    <property type="molecule type" value="Genomic_DNA"/>
</dbReference>
<keyword evidence="8" id="KW-1185">Reference proteome</keyword>
<keyword evidence="5" id="KW-0813">Transport</keyword>
<keyword evidence="6" id="KW-0732">Signal</keyword>
<dbReference type="Gene3D" id="3.40.190.10">
    <property type="entry name" value="Periplasmic binding protein-like II"/>
    <property type="match status" value="1"/>
</dbReference>
<evidence type="ECO:0000256" key="4">
    <source>
        <dbReference type="ARBA" id="ARBA00017470"/>
    </source>
</evidence>
<organism evidence="7 8">
    <name type="scientific">Thorsellia kenyensis</name>
    <dbReference type="NCBI Taxonomy" id="1549888"/>
    <lineage>
        <taxon>Bacteria</taxon>
        <taxon>Pseudomonadati</taxon>
        <taxon>Pseudomonadota</taxon>
        <taxon>Gammaproteobacteria</taxon>
        <taxon>Enterobacterales</taxon>
        <taxon>Thorselliaceae</taxon>
        <taxon>Thorsellia</taxon>
    </lineage>
</organism>
<comment type="subcellular location">
    <subcellularLocation>
        <location evidence="1">Periplasm</location>
    </subcellularLocation>
</comment>
<evidence type="ECO:0000313" key="7">
    <source>
        <dbReference type="EMBL" id="MFC0180214.1"/>
    </source>
</evidence>
<comment type="caution">
    <text evidence="7">The sequence shown here is derived from an EMBL/GenBank/DDBJ whole genome shotgun (WGS) entry which is preliminary data.</text>
</comment>